<organism evidence="1">
    <name type="scientific">uncultured prokaryote</name>
    <dbReference type="NCBI Taxonomy" id="198431"/>
    <lineage>
        <taxon>unclassified sequences</taxon>
        <taxon>environmental samples</taxon>
    </lineage>
</organism>
<name>A0A0H5Q5Z3_9ZZZZ</name>
<reference evidence="1" key="1">
    <citation type="submission" date="2015-06" db="EMBL/GenBank/DDBJ databases">
        <authorList>
            <person name="Joergensen T."/>
        </authorList>
    </citation>
    <scope>NUCLEOTIDE SEQUENCE</scope>
    <source>
        <strain evidence="1">RGFK1466</strain>
    </source>
</reference>
<accession>A0A0H5Q5Z3</accession>
<reference evidence="1" key="2">
    <citation type="submission" date="2015-07" db="EMBL/GenBank/DDBJ databases">
        <title>Plasmids, circular viruses and viroids from rat gut.</title>
        <authorList>
            <person name="Jorgensen T.J."/>
            <person name="Hansen M.A."/>
            <person name="Xu Z."/>
            <person name="Tabak M.A."/>
            <person name="Sorensen S.J."/>
            <person name="Hansen L.H."/>
        </authorList>
    </citation>
    <scope>NUCLEOTIDE SEQUENCE</scope>
    <source>
        <strain evidence="1">RGFK1466</strain>
    </source>
</reference>
<dbReference type="AlphaFoldDB" id="A0A0H5Q5Z3"/>
<protein>
    <submittedName>
        <fullName evidence="1">Uncharacterized protein</fullName>
    </submittedName>
</protein>
<sequence length="195" mass="20886">MAILRIRTVFTGLPGLPGVSDIYFRDTISTDAADCHAAVSLMWSELAPIAQIELVVDVEGTIASINEETGNLIEYHSVTPTQYDGSQAGTTQLPYANQAVLKFKTTGLVHNRLVQGRIFLPGLTEGSSDAGVPTSAFVTSAQAAMENLDTPTSQQVVWSRPFAGTVENPARDGSAYSVTSRGVMSQWGVLRSRRP</sequence>
<proteinExistence type="predicted"/>
<evidence type="ECO:0000313" key="1">
    <source>
        <dbReference type="EMBL" id="CRY97288.1"/>
    </source>
</evidence>
<dbReference type="EMBL" id="LN854007">
    <property type="protein sequence ID" value="CRY97288.1"/>
    <property type="molecule type" value="Genomic_DNA"/>
</dbReference>